<name>A0A3B1A9T7_9ZZZZ</name>
<reference evidence="1" key="1">
    <citation type="submission" date="2018-06" db="EMBL/GenBank/DDBJ databases">
        <authorList>
            <person name="Zhirakovskaya E."/>
        </authorList>
    </citation>
    <scope>NUCLEOTIDE SEQUENCE</scope>
</reference>
<protein>
    <submittedName>
        <fullName evidence="1">Uncharacterized protein</fullName>
    </submittedName>
</protein>
<evidence type="ECO:0000313" key="1">
    <source>
        <dbReference type="EMBL" id="VAW96387.1"/>
    </source>
</evidence>
<dbReference type="AlphaFoldDB" id="A0A3B1A9T7"/>
<accession>A0A3B1A9T7</accession>
<sequence>MQTKPILFIVIVLIAATSSNCSRHKTPPVNERCENNIKQASKTLEDKSASLNKTDIQRIQNLIKAAKIQQQYGRFNTCVDKMNRALTLMKQDPNSKTPANISN</sequence>
<dbReference type="EMBL" id="UOFR01000038">
    <property type="protein sequence ID" value="VAW96387.1"/>
    <property type="molecule type" value="Genomic_DNA"/>
</dbReference>
<gene>
    <name evidence="1" type="ORF">MNBD_GAMMA21-1007</name>
</gene>
<proteinExistence type="predicted"/>
<organism evidence="1">
    <name type="scientific">hydrothermal vent metagenome</name>
    <dbReference type="NCBI Taxonomy" id="652676"/>
    <lineage>
        <taxon>unclassified sequences</taxon>
        <taxon>metagenomes</taxon>
        <taxon>ecological metagenomes</taxon>
    </lineage>
</organism>